<gene>
    <name evidence="2" type="ORF">Moror_9410</name>
</gene>
<evidence type="ECO:0000313" key="2">
    <source>
        <dbReference type="EMBL" id="ESK86032.1"/>
    </source>
</evidence>
<accession>V2WWS4</accession>
<protein>
    <submittedName>
        <fullName evidence="2">Uncharacterized protein</fullName>
    </submittedName>
</protein>
<name>V2WWS4_MONRO</name>
<feature type="compositionally biased region" description="Low complexity" evidence="1">
    <location>
        <begin position="1"/>
        <end position="36"/>
    </location>
</feature>
<proteinExistence type="predicted"/>
<dbReference type="HOGENOM" id="CLU_946943_0_0_1"/>
<dbReference type="AlphaFoldDB" id="V2WWS4"/>
<comment type="caution">
    <text evidence="2">The sequence shown here is derived from an EMBL/GenBank/DDBJ whole genome shotgun (WGS) entry which is preliminary data.</text>
</comment>
<dbReference type="KEGG" id="mrr:Moror_9410"/>
<dbReference type="EMBL" id="AWSO01000988">
    <property type="protein sequence ID" value="ESK86032.1"/>
    <property type="molecule type" value="Genomic_DNA"/>
</dbReference>
<evidence type="ECO:0000256" key="1">
    <source>
        <dbReference type="SAM" id="MobiDB-lite"/>
    </source>
</evidence>
<dbReference type="Proteomes" id="UP000017559">
    <property type="component" value="Unassembled WGS sequence"/>
</dbReference>
<evidence type="ECO:0000313" key="3">
    <source>
        <dbReference type="Proteomes" id="UP000017559"/>
    </source>
</evidence>
<feature type="region of interest" description="Disordered" evidence="1">
    <location>
        <begin position="1"/>
        <end position="41"/>
    </location>
</feature>
<dbReference type="OrthoDB" id="5427130at2759"/>
<sequence>MPKSPSKSQKRSLSSPYPPSSSTRRPAASSAAGPYRFDFGTHDGKTLLEVPPSYIAWIQSEGIDKKRPALKKAIAAYMKTPPATGSQSETKPPRRNPAQVLAQREQAVRDSMPAWLFDECWNALEATRGGTTPGGVGEARKQSKKWLDVMEQPATIEFFRAYPARPLAELAKTSRSAKKLREMLARSPVVRGLGIGMMELSPDEQDWVEVERHKFTGEITGWTWSKEYTKEVKKCLTAVKREHGEDGWICGIWEVRDAYASCIGGITCEKKGVNKSECYTFHDQSLYWLKSLPK</sequence>
<organism evidence="2 3">
    <name type="scientific">Moniliophthora roreri (strain MCA 2997)</name>
    <name type="common">Cocoa frosty pod rot fungus</name>
    <name type="synonym">Crinipellis roreri</name>
    <dbReference type="NCBI Taxonomy" id="1381753"/>
    <lineage>
        <taxon>Eukaryota</taxon>
        <taxon>Fungi</taxon>
        <taxon>Dikarya</taxon>
        <taxon>Basidiomycota</taxon>
        <taxon>Agaricomycotina</taxon>
        <taxon>Agaricomycetes</taxon>
        <taxon>Agaricomycetidae</taxon>
        <taxon>Agaricales</taxon>
        <taxon>Marasmiineae</taxon>
        <taxon>Marasmiaceae</taxon>
        <taxon>Moniliophthora</taxon>
    </lineage>
</organism>
<reference evidence="2 3" key="1">
    <citation type="journal article" date="2014" name="BMC Genomics">
        <title>Genome and secretome analysis of the hemibiotrophic fungal pathogen, Moniliophthora roreri, which causes frosty pod rot disease of cacao: mechanisms of the biotrophic and necrotrophic phases.</title>
        <authorList>
            <person name="Meinhardt L.W."/>
            <person name="Costa G.G.L."/>
            <person name="Thomazella D.P.T."/>
            <person name="Teixeira P.J.P.L."/>
            <person name="Carazzolle M.F."/>
            <person name="Schuster S.C."/>
            <person name="Carlson J.E."/>
            <person name="Guiltinan M.J."/>
            <person name="Mieczkowski P."/>
            <person name="Farmer A."/>
            <person name="Ramaraj T."/>
            <person name="Crozier J."/>
            <person name="Davis R.E."/>
            <person name="Shao J."/>
            <person name="Melnick R.L."/>
            <person name="Pereira G.A.G."/>
            <person name="Bailey B.A."/>
        </authorList>
    </citation>
    <scope>NUCLEOTIDE SEQUENCE [LARGE SCALE GENOMIC DNA]</scope>
    <source>
        <strain evidence="2 3">MCA 2997</strain>
    </source>
</reference>
<keyword evidence="3" id="KW-1185">Reference proteome</keyword>